<dbReference type="PANTHER" id="PTHR28650:SF1">
    <property type="entry name" value="PHOSPHATIDYLINOSITOL-GLYCAN BIOSYNTHESIS CLASS X PROTEIN"/>
    <property type="match status" value="1"/>
</dbReference>
<dbReference type="EMBL" id="OX395130">
    <property type="protein sequence ID" value="CAI5775441.1"/>
    <property type="molecule type" value="Genomic_DNA"/>
</dbReference>
<evidence type="ECO:0000256" key="10">
    <source>
        <dbReference type="RuleBase" id="RU366056"/>
    </source>
</evidence>
<dbReference type="GO" id="GO:0006506">
    <property type="term" value="P:GPI anchor biosynthetic process"/>
    <property type="evidence" value="ECO:0007669"/>
    <property type="project" value="UniProtKB-KW"/>
</dbReference>
<dbReference type="AlphaFoldDB" id="A0AA35KD91"/>
<proteinExistence type="inferred from homology"/>
<organism evidence="11 12">
    <name type="scientific">Podarcis lilfordi</name>
    <name type="common">Lilford's wall lizard</name>
    <dbReference type="NCBI Taxonomy" id="74358"/>
    <lineage>
        <taxon>Eukaryota</taxon>
        <taxon>Metazoa</taxon>
        <taxon>Chordata</taxon>
        <taxon>Craniata</taxon>
        <taxon>Vertebrata</taxon>
        <taxon>Euteleostomi</taxon>
        <taxon>Lepidosauria</taxon>
        <taxon>Squamata</taxon>
        <taxon>Bifurcata</taxon>
        <taxon>Unidentata</taxon>
        <taxon>Episquamata</taxon>
        <taxon>Laterata</taxon>
        <taxon>Lacertibaenia</taxon>
        <taxon>Lacertidae</taxon>
        <taxon>Podarcis</taxon>
    </lineage>
</organism>
<evidence type="ECO:0000256" key="6">
    <source>
        <dbReference type="ARBA" id="ARBA00022824"/>
    </source>
</evidence>
<evidence type="ECO:0000256" key="3">
    <source>
        <dbReference type="ARBA" id="ARBA00010345"/>
    </source>
</evidence>
<evidence type="ECO:0000256" key="5">
    <source>
        <dbReference type="ARBA" id="ARBA00022692"/>
    </source>
</evidence>
<evidence type="ECO:0000256" key="7">
    <source>
        <dbReference type="ARBA" id="ARBA00022989"/>
    </source>
</evidence>
<dbReference type="InterPro" id="IPR040039">
    <property type="entry name" value="PIGX"/>
</dbReference>
<evidence type="ECO:0000313" key="11">
    <source>
        <dbReference type="EMBL" id="CAI5775441.1"/>
    </source>
</evidence>
<sequence>MTTARRRRGRSIRPRGPLEFYSEMFQQEKNVLLQMNIHSFWIIFCVCIPKCLYAQNMCPEVRQQLLKDGFHRNLLIRVNISTADKSLRSCMVATKVHLPKGLYVDPYELTSLQKHNLTEALMMADNIDLEAPEYLAADVSVLVYMRPDPECFSCFRALLPLHCRYHKPAENDGKISTVLKSPDVLMHCQKFFLSLECLKETEIEAPCSQKNIHTCHWDSMKFKDVTEELKLQIPVGLKHHLMLVCTVTLATTILCSSLILSALFKHGCFSFVQSSQ</sequence>
<dbReference type="Proteomes" id="UP001178461">
    <property type="component" value="Chromosome 5"/>
</dbReference>
<keyword evidence="4 10" id="KW-0337">GPI-anchor biosynthesis</keyword>
<keyword evidence="7 10" id="KW-1133">Transmembrane helix</keyword>
<evidence type="ECO:0000256" key="4">
    <source>
        <dbReference type="ARBA" id="ARBA00022502"/>
    </source>
</evidence>
<name>A0AA35KD91_9SAUR</name>
<gene>
    <name evidence="11" type="ORF">PODLI_1B038894</name>
</gene>
<keyword evidence="9" id="KW-0325">Glycoprotein</keyword>
<comment type="similarity">
    <text evidence="3 10">Belongs to the PIGX family.</text>
</comment>
<comment type="pathway">
    <text evidence="2 10">Glycolipid biosynthesis; glycosylphosphatidylinositol-anchor biosynthesis.</text>
</comment>
<evidence type="ECO:0000256" key="2">
    <source>
        <dbReference type="ARBA" id="ARBA00004687"/>
    </source>
</evidence>
<dbReference type="GO" id="GO:0005789">
    <property type="term" value="C:endoplasmic reticulum membrane"/>
    <property type="evidence" value="ECO:0007669"/>
    <property type="project" value="UniProtKB-SubCell"/>
</dbReference>
<evidence type="ECO:0000256" key="9">
    <source>
        <dbReference type="ARBA" id="ARBA00023180"/>
    </source>
</evidence>
<evidence type="ECO:0000256" key="8">
    <source>
        <dbReference type="ARBA" id="ARBA00023136"/>
    </source>
</evidence>
<dbReference type="Pfam" id="PF08320">
    <property type="entry name" value="PIG-X"/>
    <property type="match status" value="1"/>
</dbReference>
<reference evidence="11" key="1">
    <citation type="submission" date="2022-12" db="EMBL/GenBank/DDBJ databases">
        <authorList>
            <person name="Alioto T."/>
            <person name="Alioto T."/>
            <person name="Gomez Garrido J."/>
        </authorList>
    </citation>
    <scope>NUCLEOTIDE SEQUENCE</scope>
</reference>
<protein>
    <recommendedName>
        <fullName evidence="10">Phosphatidylinositol-glycan biosynthesis class X protein</fullName>
    </recommendedName>
</protein>
<dbReference type="PANTHER" id="PTHR28650">
    <property type="entry name" value="PHOSPHATIDYLINOSITOL-GLYCAN BIOSYNTHESIS CLASS X PROTEIN"/>
    <property type="match status" value="1"/>
</dbReference>
<keyword evidence="6 10" id="KW-0256">Endoplasmic reticulum</keyword>
<keyword evidence="8 10" id="KW-0472">Membrane</keyword>
<dbReference type="InterPro" id="IPR013233">
    <property type="entry name" value="PIG-X/PBN1"/>
</dbReference>
<evidence type="ECO:0000256" key="1">
    <source>
        <dbReference type="ARBA" id="ARBA00004389"/>
    </source>
</evidence>
<feature type="transmembrane region" description="Helical" evidence="10">
    <location>
        <begin position="241"/>
        <end position="264"/>
    </location>
</feature>
<accession>A0AA35KD91</accession>
<comment type="subcellular location">
    <subcellularLocation>
        <location evidence="1 10">Endoplasmic reticulum membrane</location>
        <topology evidence="1 10">Single-pass membrane protein</topology>
    </subcellularLocation>
</comment>
<comment type="function">
    <text evidence="10">Stabilizing subunit of the glycosylphosphatidylinositol-mannosyltransferase I complex which catalyzes the transfer of the first mannose, via an alpha-1,4 bond from a dolichol-phosphate-mannose (Dol-P-Man) to the glucosaminyl acyl phosphatidylinositol (GlcN-(acyl)PI) intermediate to generate alpha-D-Man-(1-&gt;4)-alpha-D-GlcN-(1-&gt;6)-(1-radyl,2-acyl-sn-glycero-3-phospho)-2-acyl-inositol and participates in the sixth step of the glycosylphosphatidylinositol-anchor biosynthesis. Probably acts by stabilizing the mannosyltransferase PIGM.</text>
</comment>
<evidence type="ECO:0000313" key="12">
    <source>
        <dbReference type="Proteomes" id="UP001178461"/>
    </source>
</evidence>
<dbReference type="SMART" id="SM00780">
    <property type="entry name" value="PIG-X"/>
    <property type="match status" value="1"/>
</dbReference>
<keyword evidence="5 10" id="KW-0812">Transmembrane</keyword>
<keyword evidence="12" id="KW-1185">Reference proteome</keyword>